<dbReference type="Pfam" id="PF14076">
    <property type="entry name" value="DUF4258"/>
    <property type="match status" value="1"/>
</dbReference>
<dbReference type="EMBL" id="JAALHA020000024">
    <property type="protein sequence ID" value="MDR9899395.1"/>
    <property type="molecule type" value="Genomic_DNA"/>
</dbReference>
<keyword evidence="2" id="KW-1185">Reference proteome</keyword>
<name>A0AAP5ID19_9CYAN</name>
<evidence type="ECO:0000313" key="1">
    <source>
        <dbReference type="EMBL" id="MDR9899395.1"/>
    </source>
</evidence>
<comment type="caution">
    <text evidence="1">The sequence shown here is derived from an EMBL/GenBank/DDBJ whole genome shotgun (WGS) entry which is preliminary data.</text>
</comment>
<sequence length="96" mass="11075">MYCQNLVFSRHAIQQMFYRRISKKEVESVIAYGEVIEENPDDTPFTSCLILDFVGGKPIHVVCSYDESTDTGYVVTAYIPDKNIWSDDFRARKAKL</sequence>
<proteinExistence type="predicted"/>
<organism evidence="1 2">
    <name type="scientific">Aetokthonos hydrillicola Thurmond2011</name>
    <dbReference type="NCBI Taxonomy" id="2712845"/>
    <lineage>
        <taxon>Bacteria</taxon>
        <taxon>Bacillati</taxon>
        <taxon>Cyanobacteriota</taxon>
        <taxon>Cyanophyceae</taxon>
        <taxon>Nostocales</taxon>
        <taxon>Hapalosiphonaceae</taxon>
        <taxon>Aetokthonos</taxon>
    </lineage>
</organism>
<dbReference type="RefSeq" id="WP_208341275.1">
    <property type="nucleotide sequence ID" value="NZ_CAWQFN010000855.1"/>
</dbReference>
<protein>
    <submittedName>
        <fullName evidence="1">DUF4258 domain-containing protein</fullName>
    </submittedName>
</protein>
<dbReference type="AlphaFoldDB" id="A0AAP5ID19"/>
<accession>A0AAP5ID19</accession>
<gene>
    <name evidence="1" type="ORF">G7B40_033270</name>
</gene>
<evidence type="ECO:0000313" key="2">
    <source>
        <dbReference type="Proteomes" id="UP000667802"/>
    </source>
</evidence>
<dbReference type="InterPro" id="IPR025354">
    <property type="entry name" value="DUF4258"/>
</dbReference>
<dbReference type="Proteomes" id="UP000667802">
    <property type="component" value="Unassembled WGS sequence"/>
</dbReference>
<reference evidence="2" key="1">
    <citation type="journal article" date="2021" name="Science">
        <title>Hunting the eagle killer: A cyanobacterial neurotoxin causes vacuolar myelinopathy.</title>
        <authorList>
            <person name="Breinlinger S."/>
            <person name="Phillips T.J."/>
            <person name="Haram B.N."/>
            <person name="Mares J."/>
            <person name="Martinez Yerena J.A."/>
            <person name="Hrouzek P."/>
            <person name="Sobotka R."/>
            <person name="Henderson W.M."/>
            <person name="Schmieder P."/>
            <person name="Williams S.M."/>
            <person name="Lauderdale J.D."/>
            <person name="Wilde H.D."/>
            <person name="Gerrin W."/>
            <person name="Kust A."/>
            <person name="Washington J.W."/>
            <person name="Wagner C."/>
            <person name="Geier B."/>
            <person name="Liebeke M."/>
            <person name="Enke H."/>
            <person name="Niedermeyer T.H.J."/>
            <person name="Wilde S.B."/>
        </authorList>
    </citation>
    <scope>NUCLEOTIDE SEQUENCE [LARGE SCALE GENOMIC DNA]</scope>
    <source>
        <strain evidence="2">Thurmond2011</strain>
    </source>
</reference>